<dbReference type="GO" id="GO:0009236">
    <property type="term" value="P:cobalamin biosynthetic process"/>
    <property type="evidence" value="ECO:0007669"/>
    <property type="project" value="UniProtKB-KW"/>
</dbReference>
<dbReference type="Pfam" id="PF00590">
    <property type="entry name" value="TP_methylase"/>
    <property type="match status" value="1"/>
</dbReference>
<dbReference type="Gene3D" id="3.40.1010.10">
    <property type="entry name" value="Cobalt-precorrin-4 Transmethylase, Domain 1"/>
    <property type="match status" value="1"/>
</dbReference>
<evidence type="ECO:0000256" key="2">
    <source>
        <dbReference type="ARBA" id="ARBA00022573"/>
    </source>
</evidence>
<keyword evidence="3 7" id="KW-0489">Methyltransferase</keyword>
<keyword evidence="8" id="KW-1185">Reference proteome</keyword>
<dbReference type="InterPro" id="IPR014777">
    <property type="entry name" value="4pyrrole_Mease_sub1"/>
</dbReference>
<evidence type="ECO:0000256" key="3">
    <source>
        <dbReference type="ARBA" id="ARBA00022603"/>
    </source>
</evidence>
<feature type="domain" description="Tetrapyrrole methylase" evidence="6">
    <location>
        <begin position="3"/>
        <end position="206"/>
    </location>
</feature>
<dbReference type="NCBIfam" id="TIGR01466">
    <property type="entry name" value="cobJ_cbiH"/>
    <property type="match status" value="1"/>
</dbReference>
<dbReference type="InterPro" id="IPR014776">
    <property type="entry name" value="4pyrrole_Mease_sub2"/>
</dbReference>
<protein>
    <submittedName>
        <fullName evidence="7">Precorrin-3B C(17)-methyltransferase</fullName>
        <ecNumber evidence="7">2.1.1.131</ecNumber>
    </submittedName>
</protein>
<dbReference type="CDD" id="cd11646">
    <property type="entry name" value="Precorrin_3B_C17_MT"/>
    <property type="match status" value="1"/>
</dbReference>
<dbReference type="OrthoDB" id="9772960at2"/>
<dbReference type="SUPFAM" id="SSF53790">
    <property type="entry name" value="Tetrapyrrole methylase"/>
    <property type="match status" value="1"/>
</dbReference>
<evidence type="ECO:0000313" key="8">
    <source>
        <dbReference type="Proteomes" id="UP001142078"/>
    </source>
</evidence>
<dbReference type="InterPro" id="IPR035996">
    <property type="entry name" value="4pyrrol_Methylase_sf"/>
</dbReference>
<dbReference type="InterPro" id="IPR006363">
    <property type="entry name" value="Cbl_synth_CobJ/CibH_dom"/>
</dbReference>
<proteinExistence type="predicted"/>
<comment type="caution">
    <text evidence="7">The sequence shown here is derived from an EMBL/GenBank/DDBJ whole genome shotgun (WGS) entry which is preliminary data.</text>
</comment>
<keyword evidence="5" id="KW-0949">S-adenosyl-L-methionine</keyword>
<dbReference type="InterPro" id="IPR051810">
    <property type="entry name" value="Precorrin_MeTrfase"/>
</dbReference>
<evidence type="ECO:0000256" key="4">
    <source>
        <dbReference type="ARBA" id="ARBA00022679"/>
    </source>
</evidence>
<reference evidence="7" key="1">
    <citation type="submission" date="2022-07" db="EMBL/GenBank/DDBJ databases">
        <title>Enhanced cultured diversity of the mouse gut microbiota enables custom-made synthetic communities.</title>
        <authorList>
            <person name="Afrizal A."/>
        </authorList>
    </citation>
    <scope>NUCLEOTIDE SEQUENCE</scope>
    <source>
        <strain evidence="7">DSM 29482</strain>
    </source>
</reference>
<dbReference type="RefSeq" id="WP_042680634.1">
    <property type="nucleotide sequence ID" value="NZ_CABKTM010000020.1"/>
</dbReference>
<evidence type="ECO:0000313" key="7">
    <source>
        <dbReference type="EMBL" id="MCR2043860.1"/>
    </source>
</evidence>
<organism evidence="7 8">
    <name type="scientific">Anaerosalibacter massiliensis</name>
    <dbReference type="NCBI Taxonomy" id="1347392"/>
    <lineage>
        <taxon>Bacteria</taxon>
        <taxon>Bacillati</taxon>
        <taxon>Bacillota</taxon>
        <taxon>Tissierellia</taxon>
        <taxon>Tissierellales</taxon>
        <taxon>Sporanaerobacteraceae</taxon>
        <taxon>Anaerosalibacter</taxon>
    </lineage>
</organism>
<dbReference type="GO" id="GO:0030789">
    <property type="term" value="F:precorrin-3B C17-methyltransferase activity"/>
    <property type="evidence" value="ECO:0007669"/>
    <property type="project" value="UniProtKB-EC"/>
</dbReference>
<gene>
    <name evidence="7" type="primary">cobJ</name>
    <name evidence="7" type="ORF">NSA23_06970</name>
</gene>
<evidence type="ECO:0000256" key="5">
    <source>
        <dbReference type="ARBA" id="ARBA00022691"/>
    </source>
</evidence>
<dbReference type="PANTHER" id="PTHR47036">
    <property type="entry name" value="COBALT-FACTOR III C(17)-METHYLTRANSFERASE-RELATED"/>
    <property type="match status" value="1"/>
</dbReference>
<evidence type="ECO:0000256" key="1">
    <source>
        <dbReference type="ARBA" id="ARBA00004953"/>
    </source>
</evidence>
<dbReference type="GO" id="GO:0032259">
    <property type="term" value="P:methylation"/>
    <property type="evidence" value="ECO:0007669"/>
    <property type="project" value="UniProtKB-KW"/>
</dbReference>
<evidence type="ECO:0000259" key="6">
    <source>
        <dbReference type="Pfam" id="PF00590"/>
    </source>
</evidence>
<comment type="pathway">
    <text evidence="1">Cofactor biosynthesis; adenosylcobalamin biosynthesis.</text>
</comment>
<dbReference type="Gene3D" id="3.30.950.10">
    <property type="entry name" value="Methyltransferase, Cobalt-precorrin-4 Transmethylase, Domain 2"/>
    <property type="match status" value="1"/>
</dbReference>
<dbReference type="EC" id="2.1.1.131" evidence="7"/>
<dbReference type="PANTHER" id="PTHR47036:SF1">
    <property type="entry name" value="COBALT-FACTOR III C(17)-METHYLTRANSFERASE-RELATED"/>
    <property type="match status" value="1"/>
</dbReference>
<dbReference type="EMBL" id="JANJZL010000003">
    <property type="protein sequence ID" value="MCR2043860.1"/>
    <property type="molecule type" value="Genomic_DNA"/>
</dbReference>
<keyword evidence="4 7" id="KW-0808">Transferase</keyword>
<keyword evidence="2" id="KW-0169">Cobalamin biosynthesis</keyword>
<dbReference type="AlphaFoldDB" id="A0A9X2S4N2"/>
<dbReference type="InterPro" id="IPR000878">
    <property type="entry name" value="4pyrrol_Mease"/>
</dbReference>
<name>A0A9X2S4N2_9FIRM</name>
<dbReference type="Proteomes" id="UP001142078">
    <property type="component" value="Unassembled WGS sequence"/>
</dbReference>
<sequence length="239" mass="26182">MAKLYVIGIGPGRRENMTLRAINALIKSEVIVGYTPYIEYLEELVEGKEIISTGMKGEIERCKLAIESVREGKNTSIVSTGDAGLYGMAGPILELAKDIEVEIVPGVTAAFSAAGELGSPIMHDFCSISLSDLLTPWSLIEKRIENAAAADFVITIYNPRSKGRKKHIEKAVEIMLKYKSPSTPVGIVKNSGRDGQEQIITTLGNIDYKKIDMLCVLIIGNSMTYIENDHMITPRGYDL</sequence>
<accession>A0A9X2S4N2</accession>